<keyword evidence="7" id="KW-0503">Monooxygenase</keyword>
<feature type="compositionally biased region" description="Basic and acidic residues" evidence="8">
    <location>
        <begin position="117"/>
        <end position="129"/>
    </location>
</feature>
<comment type="cofactor">
    <cofactor evidence="1">
        <name>heme</name>
        <dbReference type="ChEBI" id="CHEBI:30413"/>
    </cofactor>
</comment>
<dbReference type="InterPro" id="IPR001128">
    <property type="entry name" value="Cyt_P450"/>
</dbReference>
<evidence type="ECO:0000313" key="10">
    <source>
        <dbReference type="Proteomes" id="UP001055439"/>
    </source>
</evidence>
<gene>
    <name evidence="9" type="ORF">MUK42_02307</name>
</gene>
<dbReference type="InterPro" id="IPR036396">
    <property type="entry name" value="Cyt_P450_sf"/>
</dbReference>
<evidence type="ECO:0000256" key="4">
    <source>
        <dbReference type="ARBA" id="ARBA00022723"/>
    </source>
</evidence>
<keyword evidence="3" id="KW-0349">Heme</keyword>
<feature type="compositionally biased region" description="Polar residues" evidence="8">
    <location>
        <begin position="248"/>
        <end position="265"/>
    </location>
</feature>
<evidence type="ECO:0000256" key="6">
    <source>
        <dbReference type="ARBA" id="ARBA00023004"/>
    </source>
</evidence>
<dbReference type="Proteomes" id="UP001055439">
    <property type="component" value="Chromosome 10"/>
</dbReference>
<dbReference type="OrthoDB" id="2789670at2759"/>
<reference evidence="9" key="1">
    <citation type="submission" date="2022-05" db="EMBL/GenBank/DDBJ databases">
        <title>The Musa troglodytarum L. genome provides insights into the mechanism of non-climacteric behaviour and enrichment of carotenoids.</title>
        <authorList>
            <person name="Wang J."/>
        </authorList>
    </citation>
    <scope>NUCLEOTIDE SEQUENCE</scope>
    <source>
        <tissue evidence="9">Leaf</tissue>
    </source>
</reference>
<dbReference type="AlphaFoldDB" id="A0A9E7JGM1"/>
<dbReference type="EMBL" id="CP097503">
    <property type="protein sequence ID" value="URD80057.1"/>
    <property type="molecule type" value="Genomic_DNA"/>
</dbReference>
<proteinExistence type="inferred from homology"/>
<comment type="similarity">
    <text evidence="2">Belongs to the cytochrome P450 family.</text>
</comment>
<keyword evidence="10" id="KW-1185">Reference proteome</keyword>
<keyword evidence="5" id="KW-0560">Oxidoreductase</keyword>
<dbReference type="GO" id="GO:0016705">
    <property type="term" value="F:oxidoreductase activity, acting on paired donors, with incorporation or reduction of molecular oxygen"/>
    <property type="evidence" value="ECO:0007669"/>
    <property type="project" value="InterPro"/>
</dbReference>
<feature type="non-terminal residue" evidence="9">
    <location>
        <position position="1"/>
    </location>
</feature>
<organism evidence="9 10">
    <name type="scientific">Musa troglodytarum</name>
    <name type="common">fe'i banana</name>
    <dbReference type="NCBI Taxonomy" id="320322"/>
    <lineage>
        <taxon>Eukaryota</taxon>
        <taxon>Viridiplantae</taxon>
        <taxon>Streptophyta</taxon>
        <taxon>Embryophyta</taxon>
        <taxon>Tracheophyta</taxon>
        <taxon>Spermatophyta</taxon>
        <taxon>Magnoliopsida</taxon>
        <taxon>Liliopsida</taxon>
        <taxon>Zingiberales</taxon>
        <taxon>Musaceae</taxon>
        <taxon>Musa</taxon>
    </lineage>
</organism>
<evidence type="ECO:0000313" key="9">
    <source>
        <dbReference type="EMBL" id="URD80057.1"/>
    </source>
</evidence>
<feature type="compositionally biased region" description="Basic and acidic residues" evidence="8">
    <location>
        <begin position="214"/>
        <end position="227"/>
    </location>
</feature>
<dbReference type="Gene3D" id="1.10.630.10">
    <property type="entry name" value="Cytochrome P450"/>
    <property type="match status" value="1"/>
</dbReference>
<dbReference type="GO" id="GO:0005506">
    <property type="term" value="F:iron ion binding"/>
    <property type="evidence" value="ECO:0007669"/>
    <property type="project" value="InterPro"/>
</dbReference>
<keyword evidence="6" id="KW-0408">Iron</keyword>
<sequence length="303" mass="33882">LEIALYYILRFVVSRLLPCLSPLPPDPRGFPVVGALPLLGSALHVTLVRMAKRYGPVMHLKMGRFGMVVASTPDDARVFLETLYPYFSNRLAYGGQMLGNKALESWAAVQRNEVDRMSRSIHASGRDVGNKTGDMTTQTSTEARRHPGKTGSSTGPPKFRRHQSTTLRRDTSPTVIFPIKPLRRRGRGGDGEKGDRLALRRKKGKGEGRRRRRKEEESKKRRKREETLLTSKPLTRRGSDQAPVAAWQQPSSELPSLHGSSQALSSHRCMTAAELPSLHSSSQAAIAAWQRPSSHRREEQHRP</sequence>
<dbReference type="GO" id="GO:0004497">
    <property type="term" value="F:monooxygenase activity"/>
    <property type="evidence" value="ECO:0007669"/>
    <property type="project" value="UniProtKB-KW"/>
</dbReference>
<feature type="compositionally biased region" description="Basic and acidic residues" evidence="8">
    <location>
        <begin position="187"/>
        <end position="198"/>
    </location>
</feature>
<feature type="region of interest" description="Disordered" evidence="8">
    <location>
        <begin position="117"/>
        <end position="303"/>
    </location>
</feature>
<name>A0A9E7JGM1_9LILI</name>
<evidence type="ECO:0000256" key="8">
    <source>
        <dbReference type="SAM" id="MobiDB-lite"/>
    </source>
</evidence>
<dbReference type="Pfam" id="PF00067">
    <property type="entry name" value="p450"/>
    <property type="match status" value="1"/>
</dbReference>
<evidence type="ECO:0000256" key="2">
    <source>
        <dbReference type="ARBA" id="ARBA00010617"/>
    </source>
</evidence>
<accession>A0A9E7JGM1</accession>
<dbReference type="SUPFAM" id="SSF48264">
    <property type="entry name" value="Cytochrome P450"/>
    <property type="match status" value="1"/>
</dbReference>
<feature type="compositionally biased region" description="Basic residues" evidence="8">
    <location>
        <begin position="199"/>
        <end position="213"/>
    </location>
</feature>
<keyword evidence="4" id="KW-0479">Metal-binding</keyword>
<evidence type="ECO:0000256" key="5">
    <source>
        <dbReference type="ARBA" id="ARBA00023002"/>
    </source>
</evidence>
<dbReference type="PANTHER" id="PTHR47944:SF18">
    <property type="entry name" value="FLAVONOID 3'-MONOOXYGENASE"/>
    <property type="match status" value="1"/>
</dbReference>
<evidence type="ECO:0000256" key="7">
    <source>
        <dbReference type="ARBA" id="ARBA00023033"/>
    </source>
</evidence>
<evidence type="ECO:0000256" key="3">
    <source>
        <dbReference type="ARBA" id="ARBA00022617"/>
    </source>
</evidence>
<dbReference type="PANTHER" id="PTHR47944">
    <property type="entry name" value="CYTOCHROME P450 98A9"/>
    <property type="match status" value="1"/>
</dbReference>
<evidence type="ECO:0000256" key="1">
    <source>
        <dbReference type="ARBA" id="ARBA00001971"/>
    </source>
</evidence>
<dbReference type="GO" id="GO:0020037">
    <property type="term" value="F:heme binding"/>
    <property type="evidence" value="ECO:0007669"/>
    <property type="project" value="InterPro"/>
</dbReference>
<protein>
    <submittedName>
        <fullName evidence="9">Flavonoid 3'5'-hydroxylase</fullName>
    </submittedName>
</protein>